<sequence>MARIIIKRKSQPSSPVQFRASSSPSVSAPSSPESVKKHPQIKLRLYRGSKECPVCKATIVNRKGAMERHVERHAKLAEIEAINDAVEPNRNGMSESEIADAVDLWQSLPAKLRATGGVFEDGPLANKGEVDGMPKVFMTNGRLKKKYLWIRKNQEGRVGRRPLKALKSGNSGARPNKD</sequence>
<organism evidence="2 3">
    <name type="scientific">Fusarium poae</name>
    <dbReference type="NCBI Taxonomy" id="36050"/>
    <lineage>
        <taxon>Eukaryota</taxon>
        <taxon>Fungi</taxon>
        <taxon>Dikarya</taxon>
        <taxon>Ascomycota</taxon>
        <taxon>Pezizomycotina</taxon>
        <taxon>Sordariomycetes</taxon>
        <taxon>Hypocreomycetidae</taxon>
        <taxon>Hypocreales</taxon>
        <taxon>Nectriaceae</taxon>
        <taxon>Fusarium</taxon>
    </lineage>
</organism>
<evidence type="ECO:0000256" key="1">
    <source>
        <dbReference type="SAM" id="MobiDB-lite"/>
    </source>
</evidence>
<feature type="compositionally biased region" description="Low complexity" evidence="1">
    <location>
        <begin position="20"/>
        <end position="33"/>
    </location>
</feature>
<dbReference type="Proteomes" id="UP000091967">
    <property type="component" value="Unassembled WGS sequence"/>
</dbReference>
<name>A0A1B8AUZ1_FUSPO</name>
<feature type="compositionally biased region" description="Basic residues" evidence="1">
    <location>
        <begin position="1"/>
        <end position="10"/>
    </location>
</feature>
<gene>
    <name evidence="2" type="ORF">FPOA_04721</name>
</gene>
<keyword evidence="3" id="KW-1185">Reference proteome</keyword>
<feature type="region of interest" description="Disordered" evidence="1">
    <location>
        <begin position="1"/>
        <end position="42"/>
    </location>
</feature>
<dbReference type="OMA" id="ICKATIV"/>
<feature type="compositionally biased region" description="Polar residues" evidence="1">
    <location>
        <begin position="168"/>
        <end position="178"/>
    </location>
</feature>
<comment type="caution">
    <text evidence="2">The sequence shown here is derived from an EMBL/GenBank/DDBJ whole genome shotgun (WGS) entry which is preliminary data.</text>
</comment>
<evidence type="ECO:0000313" key="3">
    <source>
        <dbReference type="Proteomes" id="UP000091967"/>
    </source>
</evidence>
<evidence type="ECO:0000313" key="2">
    <source>
        <dbReference type="EMBL" id="OBS24174.1"/>
    </source>
</evidence>
<dbReference type="EMBL" id="LYXU01000002">
    <property type="protein sequence ID" value="OBS24174.1"/>
    <property type="molecule type" value="Genomic_DNA"/>
</dbReference>
<protein>
    <submittedName>
        <fullName evidence="2">Uncharacterized protein</fullName>
    </submittedName>
</protein>
<reference evidence="2 3" key="1">
    <citation type="submission" date="2016-06" db="EMBL/GenBank/DDBJ databases">
        <title>Living apart together: crosstalk between the core and supernumerary genomes in a fungal plant pathogen.</title>
        <authorList>
            <person name="Vanheule A."/>
            <person name="Audenaert K."/>
            <person name="Warris S."/>
            <person name="Van De Geest H."/>
            <person name="Schijlen E."/>
            <person name="Hofte M."/>
            <person name="De Saeger S."/>
            <person name="Haesaert G."/>
            <person name="Waalwijk C."/>
            <person name="Van Der Lee T."/>
        </authorList>
    </citation>
    <scope>NUCLEOTIDE SEQUENCE [LARGE SCALE GENOMIC DNA]</scope>
    <source>
        <strain evidence="2 3">2516</strain>
    </source>
</reference>
<proteinExistence type="predicted"/>
<dbReference type="AlphaFoldDB" id="A0A1B8AUZ1"/>
<feature type="region of interest" description="Disordered" evidence="1">
    <location>
        <begin position="159"/>
        <end position="178"/>
    </location>
</feature>
<accession>A0A1B8AUZ1</accession>